<dbReference type="NCBIfam" id="TIGR00093">
    <property type="entry name" value="pseudouridine synthase"/>
    <property type="match status" value="1"/>
</dbReference>
<dbReference type="InterPro" id="IPR042092">
    <property type="entry name" value="PsdUridine_s_RsuA/RluB/E/F_cat"/>
</dbReference>
<dbReference type="GO" id="GO:0000455">
    <property type="term" value="P:enzyme-directed rRNA pseudouridine synthesis"/>
    <property type="evidence" value="ECO:0007669"/>
    <property type="project" value="UniProtKB-ARBA"/>
</dbReference>
<dbReference type="InterPro" id="IPR000748">
    <property type="entry name" value="PsdUridine_synth_RsuA/RluB/E/F"/>
</dbReference>
<dbReference type="InterPro" id="IPR020094">
    <property type="entry name" value="TruA/RsuA/RluB/E/F_N"/>
</dbReference>
<comment type="similarity">
    <text evidence="1 5">Belongs to the pseudouridine synthase RsuA family.</text>
</comment>
<dbReference type="InterPro" id="IPR018496">
    <property type="entry name" value="PsdUridine_synth_RsuA/RluB_CS"/>
</dbReference>
<evidence type="ECO:0000313" key="8">
    <source>
        <dbReference type="Proteomes" id="UP000724672"/>
    </source>
</evidence>
<keyword evidence="2 4" id="KW-0694">RNA-binding</keyword>
<dbReference type="Gene3D" id="3.10.290.10">
    <property type="entry name" value="RNA-binding S4 domain"/>
    <property type="match status" value="1"/>
</dbReference>
<evidence type="ECO:0000256" key="4">
    <source>
        <dbReference type="PROSITE-ProRule" id="PRU00182"/>
    </source>
</evidence>
<dbReference type="Gene3D" id="3.30.70.1560">
    <property type="entry name" value="Alpha-L RNA-binding motif"/>
    <property type="match status" value="1"/>
</dbReference>
<dbReference type="InterPro" id="IPR002942">
    <property type="entry name" value="S4_RNA-bd"/>
</dbReference>
<name>A0A942UXK5_9FIRM</name>
<feature type="domain" description="RNA-binding S4" evidence="6">
    <location>
        <begin position="1"/>
        <end position="63"/>
    </location>
</feature>
<keyword evidence="8" id="KW-1185">Reference proteome</keyword>
<dbReference type="Gene3D" id="3.30.70.580">
    <property type="entry name" value="Pseudouridine synthase I, catalytic domain, N-terminal subdomain"/>
    <property type="match status" value="1"/>
</dbReference>
<dbReference type="RefSeq" id="WP_203367860.1">
    <property type="nucleotide sequence ID" value="NZ_WSFT01000053.1"/>
</dbReference>
<evidence type="ECO:0000256" key="3">
    <source>
        <dbReference type="ARBA" id="ARBA00023235"/>
    </source>
</evidence>
<dbReference type="CDD" id="cd00165">
    <property type="entry name" value="S4"/>
    <property type="match status" value="1"/>
</dbReference>
<proteinExistence type="inferred from homology"/>
<protein>
    <recommendedName>
        <fullName evidence="5">Pseudouridine synthase</fullName>
        <ecNumber evidence="5">5.4.99.-</ecNumber>
    </recommendedName>
</protein>
<comment type="caution">
    <text evidence="7">The sequence shown here is derived from an EMBL/GenBank/DDBJ whole genome shotgun (WGS) entry which is preliminary data.</text>
</comment>
<evidence type="ECO:0000256" key="5">
    <source>
        <dbReference type="RuleBase" id="RU003887"/>
    </source>
</evidence>
<dbReference type="InterPro" id="IPR036986">
    <property type="entry name" value="S4_RNA-bd_sf"/>
</dbReference>
<dbReference type="AlphaFoldDB" id="A0A942UXK5"/>
<keyword evidence="3 5" id="KW-0413">Isomerase</keyword>
<dbReference type="InterPro" id="IPR020103">
    <property type="entry name" value="PsdUridine_synth_cat_dom_sf"/>
</dbReference>
<gene>
    <name evidence="7" type="ORF">GOQ27_15875</name>
</gene>
<dbReference type="GO" id="GO:0003723">
    <property type="term" value="F:RNA binding"/>
    <property type="evidence" value="ECO:0007669"/>
    <property type="project" value="UniProtKB-KW"/>
</dbReference>
<sequence length="235" mass="27077">MRLQKFMAKAGVASRRKSEEIIKAGNVKVNDEIIDELGYKVDVDKDIIKVNGKIIKIEVKKIYILINKPTEYITSVSDQFNRKTVMSLIPNIDQRVYPVGRLDYDTSGLLLLTNDGDLTYKLTHPSHEINKTYISKVKGIPTKEELLKFRKGLRIEDYITSKAEIEILNKSKDSSILKIIIHEGKNRQVRKMCDAIGHPVLELKRIAMGNIELEDLKEGQFRYLDEDEINYLKKI</sequence>
<dbReference type="CDD" id="cd02870">
    <property type="entry name" value="PseudoU_synth_RsuA_like"/>
    <property type="match status" value="1"/>
</dbReference>
<evidence type="ECO:0000313" key="7">
    <source>
        <dbReference type="EMBL" id="MBS4539955.1"/>
    </source>
</evidence>
<evidence type="ECO:0000256" key="2">
    <source>
        <dbReference type="ARBA" id="ARBA00022884"/>
    </source>
</evidence>
<dbReference type="InterPro" id="IPR006145">
    <property type="entry name" value="PsdUridine_synth_RsuA/RluA"/>
</dbReference>
<dbReference type="SMART" id="SM00363">
    <property type="entry name" value="S4"/>
    <property type="match status" value="1"/>
</dbReference>
<dbReference type="SUPFAM" id="SSF55174">
    <property type="entry name" value="Alpha-L RNA-binding motif"/>
    <property type="match status" value="1"/>
</dbReference>
<dbReference type="PROSITE" id="PS01149">
    <property type="entry name" value="PSI_RSU"/>
    <property type="match status" value="1"/>
</dbReference>
<evidence type="ECO:0000256" key="1">
    <source>
        <dbReference type="ARBA" id="ARBA00008348"/>
    </source>
</evidence>
<dbReference type="FunFam" id="3.10.290.10:FF:000003">
    <property type="entry name" value="Pseudouridine synthase"/>
    <property type="match status" value="1"/>
</dbReference>
<dbReference type="GO" id="GO:0120159">
    <property type="term" value="F:rRNA pseudouridine synthase activity"/>
    <property type="evidence" value="ECO:0007669"/>
    <property type="project" value="UniProtKB-ARBA"/>
</dbReference>
<dbReference type="PANTHER" id="PTHR47683:SF2">
    <property type="entry name" value="RNA-BINDING S4 DOMAIN-CONTAINING PROTEIN"/>
    <property type="match status" value="1"/>
</dbReference>
<dbReference type="SUPFAM" id="SSF55120">
    <property type="entry name" value="Pseudouridine synthase"/>
    <property type="match status" value="1"/>
</dbReference>
<reference evidence="7" key="1">
    <citation type="submission" date="2019-12" db="EMBL/GenBank/DDBJ databases">
        <title>Clostridiaceae gen. nov. sp. nov., isolated from sediment in Xinjiang, China.</title>
        <authorList>
            <person name="Zhang R."/>
        </authorList>
    </citation>
    <scope>NUCLEOTIDE SEQUENCE</scope>
    <source>
        <strain evidence="7">D2Q-11</strain>
    </source>
</reference>
<dbReference type="PANTHER" id="PTHR47683">
    <property type="entry name" value="PSEUDOURIDINE SYNTHASE FAMILY PROTEIN-RELATED"/>
    <property type="match status" value="1"/>
</dbReference>
<dbReference type="InterPro" id="IPR050343">
    <property type="entry name" value="RsuA_PseudoU_synthase"/>
</dbReference>
<organism evidence="7 8">
    <name type="scientific">Anaeromonas frigoriresistens</name>
    <dbReference type="NCBI Taxonomy" id="2683708"/>
    <lineage>
        <taxon>Bacteria</taxon>
        <taxon>Bacillati</taxon>
        <taxon>Bacillota</taxon>
        <taxon>Tissierellia</taxon>
        <taxon>Tissierellales</taxon>
        <taxon>Thermohalobacteraceae</taxon>
        <taxon>Anaeromonas</taxon>
    </lineage>
</organism>
<accession>A0A942UXK5</accession>
<dbReference type="EMBL" id="WSFT01000053">
    <property type="protein sequence ID" value="MBS4539955.1"/>
    <property type="molecule type" value="Genomic_DNA"/>
</dbReference>
<dbReference type="Pfam" id="PF01479">
    <property type="entry name" value="S4"/>
    <property type="match status" value="1"/>
</dbReference>
<dbReference type="PROSITE" id="PS50889">
    <property type="entry name" value="S4"/>
    <property type="match status" value="1"/>
</dbReference>
<dbReference type="Proteomes" id="UP000724672">
    <property type="component" value="Unassembled WGS sequence"/>
</dbReference>
<dbReference type="EC" id="5.4.99.-" evidence="5"/>
<dbReference type="FunFam" id="3.30.70.1560:FF:000001">
    <property type="entry name" value="Pseudouridine synthase"/>
    <property type="match status" value="1"/>
</dbReference>
<dbReference type="Pfam" id="PF00849">
    <property type="entry name" value="PseudoU_synth_2"/>
    <property type="match status" value="1"/>
</dbReference>
<evidence type="ECO:0000259" key="6">
    <source>
        <dbReference type="SMART" id="SM00363"/>
    </source>
</evidence>
<dbReference type="GO" id="GO:0005829">
    <property type="term" value="C:cytosol"/>
    <property type="evidence" value="ECO:0007669"/>
    <property type="project" value="UniProtKB-ARBA"/>
</dbReference>